<sequence length="307" mass="34880">MNWVLGKVVDQSDCGTSLGNTKITDLVFADDAVIFAESLEVLVMALDVLHEEAKPLGLEVSWLKTKVQVDKDIINEYLTVMKPGVTNLNKFQIERETFMGVLLPTLSVPRDILRALKAMPFKSAQSFLEYLLKNPLSDKRPKIFKARFLSVFDNMNLLMAIAIHHLFKLSVVRLLNPEKEDAVKSRLLFEITEQAVLDSSEGQVSPDHKDEDEDFIKPFRTTVPTDKEGTNSTRLSNKMGKKLESWCLEKKNKLLEQAMLPTLSCAAWMMCLLSTKRPNLALQLWINCSPKHRCHEGQKSESDLQKF</sequence>
<proteinExistence type="predicted"/>
<reference evidence="1" key="1">
    <citation type="submission" date="2020-07" db="EMBL/GenBank/DDBJ databases">
        <title>The High-quality genome of the commercially important snow crab, Chionoecetes opilio.</title>
        <authorList>
            <person name="Jeong J.-H."/>
            <person name="Ryu S."/>
        </authorList>
    </citation>
    <scope>NUCLEOTIDE SEQUENCE</scope>
    <source>
        <strain evidence="1">MADBK_172401_WGS</strain>
        <tissue evidence="1">Digestive gland</tissue>
    </source>
</reference>
<name>A0A8J4XW61_CHIOP</name>
<dbReference type="EMBL" id="JACEEZ010021847">
    <property type="protein sequence ID" value="KAG0713021.1"/>
    <property type="molecule type" value="Genomic_DNA"/>
</dbReference>
<evidence type="ECO:0000313" key="1">
    <source>
        <dbReference type="EMBL" id="KAG0713021.1"/>
    </source>
</evidence>
<dbReference type="AlphaFoldDB" id="A0A8J4XW61"/>
<protein>
    <recommendedName>
        <fullName evidence="3">Reverse transcriptase domain-containing protein</fullName>
    </recommendedName>
</protein>
<comment type="caution">
    <text evidence="1">The sequence shown here is derived from an EMBL/GenBank/DDBJ whole genome shotgun (WGS) entry which is preliminary data.</text>
</comment>
<gene>
    <name evidence="1" type="ORF">GWK47_017152</name>
</gene>
<evidence type="ECO:0000313" key="2">
    <source>
        <dbReference type="Proteomes" id="UP000770661"/>
    </source>
</evidence>
<dbReference type="Proteomes" id="UP000770661">
    <property type="component" value="Unassembled WGS sequence"/>
</dbReference>
<keyword evidence="2" id="KW-1185">Reference proteome</keyword>
<evidence type="ECO:0008006" key="3">
    <source>
        <dbReference type="Google" id="ProtNLM"/>
    </source>
</evidence>
<accession>A0A8J4XW61</accession>
<dbReference type="OrthoDB" id="16516at2759"/>
<organism evidence="1 2">
    <name type="scientific">Chionoecetes opilio</name>
    <name type="common">Atlantic snow crab</name>
    <name type="synonym">Cancer opilio</name>
    <dbReference type="NCBI Taxonomy" id="41210"/>
    <lineage>
        <taxon>Eukaryota</taxon>
        <taxon>Metazoa</taxon>
        <taxon>Ecdysozoa</taxon>
        <taxon>Arthropoda</taxon>
        <taxon>Crustacea</taxon>
        <taxon>Multicrustacea</taxon>
        <taxon>Malacostraca</taxon>
        <taxon>Eumalacostraca</taxon>
        <taxon>Eucarida</taxon>
        <taxon>Decapoda</taxon>
        <taxon>Pleocyemata</taxon>
        <taxon>Brachyura</taxon>
        <taxon>Eubrachyura</taxon>
        <taxon>Majoidea</taxon>
        <taxon>Majidae</taxon>
        <taxon>Chionoecetes</taxon>
    </lineage>
</organism>